<sequence>MDISNSQQSVEGTNTSAPSQPPWPSSPPDALSLYGIARRYCRERILVNPLRWTNRQLELLRISFSEPSLAPPPGISKYTGKRAGLTLINDYYDKYHDYYKRVDCVRSLFEEEQGPFAVTPWQSFAFPHDLTTSVRCHALFYPYPVDWLNSYPVAAYIDRDFVEGLREKSVHLPKYSSSNLPMQAISRLQLKKIRPENPLKDPYIAALMIALAQNTWGHVEWERPELLPMLKTYPSYVLTSSESAECMHLFKAELPSSLLDMFEFPTVAPPPWAPITIEVFTIPFEPALTFRDRLSALIVTRNIDPSNDNPPNRDPSNGNPSDGNKRKRTSNRRG</sequence>
<dbReference type="Proteomes" id="UP000241690">
    <property type="component" value="Unassembled WGS sequence"/>
</dbReference>
<name>A0A2T4A0F1_TRIHA</name>
<proteinExistence type="predicted"/>
<evidence type="ECO:0000313" key="2">
    <source>
        <dbReference type="EMBL" id="PTB50545.1"/>
    </source>
</evidence>
<feature type="compositionally biased region" description="Basic residues" evidence="1">
    <location>
        <begin position="325"/>
        <end position="334"/>
    </location>
</feature>
<feature type="region of interest" description="Disordered" evidence="1">
    <location>
        <begin position="302"/>
        <end position="334"/>
    </location>
</feature>
<protein>
    <submittedName>
        <fullName evidence="2">Uncharacterized protein</fullName>
    </submittedName>
</protein>
<dbReference type="GeneID" id="36629130"/>
<dbReference type="EMBL" id="KZ679688">
    <property type="protein sequence ID" value="PTB50545.1"/>
    <property type="molecule type" value="Genomic_DNA"/>
</dbReference>
<keyword evidence="3" id="KW-1185">Reference proteome</keyword>
<accession>A0A2T4A0F1</accession>
<feature type="region of interest" description="Disordered" evidence="1">
    <location>
        <begin position="1"/>
        <end position="27"/>
    </location>
</feature>
<dbReference type="AlphaFoldDB" id="A0A2T4A0F1"/>
<organism evidence="2 3">
    <name type="scientific">Trichoderma harzianum CBS 226.95</name>
    <dbReference type="NCBI Taxonomy" id="983964"/>
    <lineage>
        <taxon>Eukaryota</taxon>
        <taxon>Fungi</taxon>
        <taxon>Dikarya</taxon>
        <taxon>Ascomycota</taxon>
        <taxon>Pezizomycotina</taxon>
        <taxon>Sordariomycetes</taxon>
        <taxon>Hypocreomycetidae</taxon>
        <taxon>Hypocreales</taxon>
        <taxon>Hypocreaceae</taxon>
        <taxon>Trichoderma</taxon>
    </lineage>
</organism>
<evidence type="ECO:0000313" key="3">
    <source>
        <dbReference type="Proteomes" id="UP000241690"/>
    </source>
</evidence>
<reference evidence="2 3" key="1">
    <citation type="submission" date="2016-07" db="EMBL/GenBank/DDBJ databases">
        <title>Multiple horizontal gene transfer events from other fungi enriched the ability of initially mycotrophic Trichoderma (Ascomycota) to feed on dead plant biomass.</title>
        <authorList>
            <consortium name="DOE Joint Genome Institute"/>
            <person name="Aerts A."/>
            <person name="Atanasova L."/>
            <person name="Chenthamara K."/>
            <person name="Zhang J."/>
            <person name="Grujic M."/>
            <person name="Henrissat B."/>
            <person name="Kuo A."/>
            <person name="Salamov A."/>
            <person name="Lipzen A."/>
            <person name="Labutti K."/>
            <person name="Barry K."/>
            <person name="Miao Y."/>
            <person name="Rahimi M.J."/>
            <person name="Shen Q."/>
            <person name="Grigoriev I.V."/>
            <person name="Kubicek C.P."/>
            <person name="Druzhinina I.S."/>
        </authorList>
    </citation>
    <scope>NUCLEOTIDE SEQUENCE [LARGE SCALE GENOMIC DNA]</scope>
    <source>
        <strain evidence="2 3">CBS 226.95</strain>
    </source>
</reference>
<gene>
    <name evidence="2" type="ORF">M431DRAFT_523888</name>
</gene>
<feature type="compositionally biased region" description="Low complexity" evidence="1">
    <location>
        <begin position="304"/>
        <end position="322"/>
    </location>
</feature>
<evidence type="ECO:0000256" key="1">
    <source>
        <dbReference type="SAM" id="MobiDB-lite"/>
    </source>
</evidence>
<dbReference type="RefSeq" id="XP_024770222.1">
    <property type="nucleotide sequence ID" value="XM_024920561.1"/>
</dbReference>
<feature type="compositionally biased region" description="Polar residues" evidence="1">
    <location>
        <begin position="1"/>
        <end position="15"/>
    </location>
</feature>